<evidence type="ECO:0000313" key="2">
    <source>
        <dbReference type="EMBL" id="KOH42615.1"/>
    </source>
</evidence>
<evidence type="ECO:0000313" key="3">
    <source>
        <dbReference type="Proteomes" id="UP000036958"/>
    </source>
</evidence>
<organism evidence="2 3">
    <name type="scientific">Sunxiuqinia dokdonensis</name>
    <dbReference type="NCBI Taxonomy" id="1409788"/>
    <lineage>
        <taxon>Bacteria</taxon>
        <taxon>Pseudomonadati</taxon>
        <taxon>Bacteroidota</taxon>
        <taxon>Bacteroidia</taxon>
        <taxon>Marinilabiliales</taxon>
        <taxon>Prolixibacteraceae</taxon>
        <taxon>Sunxiuqinia</taxon>
    </lineage>
</organism>
<evidence type="ECO:0000256" key="1">
    <source>
        <dbReference type="SAM" id="SignalP"/>
    </source>
</evidence>
<protein>
    <recommendedName>
        <fullName evidence="4">FMN-binding domain-containing protein</fullName>
    </recommendedName>
</protein>
<dbReference type="EMBL" id="LGIA01000220">
    <property type="protein sequence ID" value="KOH42615.1"/>
    <property type="molecule type" value="Genomic_DNA"/>
</dbReference>
<proteinExistence type="predicted"/>
<accession>A0A0L8V289</accession>
<evidence type="ECO:0008006" key="4">
    <source>
        <dbReference type="Google" id="ProtNLM"/>
    </source>
</evidence>
<name>A0A0L8V289_9BACT</name>
<gene>
    <name evidence="2" type="ORF">NC99_45700</name>
</gene>
<feature type="chain" id="PRO_5005591048" description="FMN-binding domain-containing protein" evidence="1">
    <location>
        <begin position="22"/>
        <end position="174"/>
    </location>
</feature>
<keyword evidence="3" id="KW-1185">Reference proteome</keyword>
<dbReference type="AlphaFoldDB" id="A0A0L8V289"/>
<comment type="caution">
    <text evidence="2">The sequence shown here is derived from an EMBL/GenBank/DDBJ whole genome shotgun (WGS) entry which is preliminary data.</text>
</comment>
<reference evidence="3" key="1">
    <citation type="submission" date="2015-07" db="EMBL/GenBank/DDBJ databases">
        <title>Genome sequencing of Sunxiuqinia dokdonensis strain SK.</title>
        <authorList>
            <person name="Ahn S."/>
            <person name="Kim B.-C."/>
        </authorList>
    </citation>
    <scope>NUCLEOTIDE SEQUENCE [LARGE SCALE GENOMIC DNA]</scope>
    <source>
        <strain evidence="3">SK</strain>
    </source>
</reference>
<dbReference type="Proteomes" id="UP000036958">
    <property type="component" value="Unassembled WGS sequence"/>
</dbReference>
<keyword evidence="1" id="KW-0732">Signal</keyword>
<sequence>MVLRKIFIAVACLLLISTGQAQLFGAGAEDAASKRLIKLLSKELDADRSEFALEKLDEHCLQSELIEDVSRVYRDQKASGFVVSAKGKGRNDHFNYLIYFNEDREVELVKVISYYSDHGGEIASKRWLQQFVGYDGGELDYGDEVQAISGATLSAGSIVVGIREITILLQDCNL</sequence>
<dbReference type="STRING" id="1409788.NC99_45700"/>
<feature type="signal peptide" evidence="1">
    <location>
        <begin position="1"/>
        <end position="21"/>
    </location>
</feature>